<keyword evidence="3" id="KW-1003">Cell membrane</keyword>
<feature type="transmembrane region" description="Helical" evidence="9">
    <location>
        <begin position="108"/>
        <end position="128"/>
    </location>
</feature>
<keyword evidence="6 9" id="KW-1133">Transmembrane helix</keyword>
<comment type="caution">
    <text evidence="11">The sequence shown here is derived from an EMBL/GenBank/DDBJ whole genome shotgun (WGS) entry which is preliminary data.</text>
</comment>
<keyword evidence="5 9" id="KW-0812">Transmembrane</keyword>
<keyword evidence="2 9" id="KW-0813">Transport</keyword>
<evidence type="ECO:0000256" key="1">
    <source>
        <dbReference type="ARBA" id="ARBA00004429"/>
    </source>
</evidence>
<dbReference type="EMBL" id="JAHVJA010000011">
    <property type="protein sequence ID" value="MBY6141569.1"/>
    <property type="molecule type" value="Genomic_DNA"/>
</dbReference>
<name>A0ABS7NK54_9RHOB</name>
<accession>A0ABS7NK54</accession>
<comment type="function">
    <text evidence="9">Part of the tripartite ATP-independent periplasmic (TRAP) transport system.</text>
</comment>
<evidence type="ECO:0000256" key="3">
    <source>
        <dbReference type="ARBA" id="ARBA00022475"/>
    </source>
</evidence>
<evidence type="ECO:0000256" key="9">
    <source>
        <dbReference type="RuleBase" id="RU369079"/>
    </source>
</evidence>
<comment type="subcellular location">
    <subcellularLocation>
        <location evidence="1 9">Cell inner membrane</location>
        <topology evidence="1 9">Multi-pass membrane protein</topology>
    </subcellularLocation>
</comment>
<evidence type="ECO:0000256" key="7">
    <source>
        <dbReference type="ARBA" id="ARBA00023136"/>
    </source>
</evidence>
<organism evidence="11 12">
    <name type="scientific">Leisingera daeponensis</name>
    <dbReference type="NCBI Taxonomy" id="405746"/>
    <lineage>
        <taxon>Bacteria</taxon>
        <taxon>Pseudomonadati</taxon>
        <taxon>Pseudomonadota</taxon>
        <taxon>Alphaproteobacteria</taxon>
        <taxon>Rhodobacterales</taxon>
        <taxon>Roseobacteraceae</taxon>
        <taxon>Leisingera</taxon>
    </lineage>
</organism>
<feature type="transmembrane region" description="Helical" evidence="9">
    <location>
        <begin position="67"/>
        <end position="88"/>
    </location>
</feature>
<evidence type="ECO:0000256" key="4">
    <source>
        <dbReference type="ARBA" id="ARBA00022519"/>
    </source>
</evidence>
<evidence type="ECO:0000256" key="2">
    <source>
        <dbReference type="ARBA" id="ARBA00022448"/>
    </source>
</evidence>
<dbReference type="Proteomes" id="UP000766629">
    <property type="component" value="Unassembled WGS sequence"/>
</dbReference>
<comment type="subunit">
    <text evidence="9">The complex comprises the extracytoplasmic solute receptor protein and the two transmembrane proteins.</text>
</comment>
<feature type="domain" description="Tripartite ATP-independent periplasmic transporters DctQ component" evidence="10">
    <location>
        <begin position="4"/>
        <end position="134"/>
    </location>
</feature>
<evidence type="ECO:0000259" key="10">
    <source>
        <dbReference type="Pfam" id="PF04290"/>
    </source>
</evidence>
<comment type="caution">
    <text evidence="9">Lacks conserved residue(s) required for the propagation of feature annotation.</text>
</comment>
<comment type="similarity">
    <text evidence="8 9">Belongs to the TRAP transporter small permease family.</text>
</comment>
<feature type="transmembrane region" description="Helical" evidence="9">
    <location>
        <begin position="28"/>
        <end position="46"/>
    </location>
</feature>
<protein>
    <recommendedName>
        <fullName evidence="9">TRAP transporter small permease protein</fullName>
    </recommendedName>
</protein>
<proteinExistence type="inferred from homology"/>
<sequence>MIAITGIIVTSVLMRKFANSPLHITEEVVGLLLSVSLFLGLPMVTLRAKHVRVALLADFLKGRLHSAMQIAALLVGCAFFFWLIIETIPWFEFAFKRSLKTETSRILLYPWMAAMPLALALTALILLARLTGLLDRVDDSEAGADQSFTDGAP</sequence>
<gene>
    <name evidence="11" type="ORF">KUV26_19175</name>
</gene>
<dbReference type="PANTHER" id="PTHR35011">
    <property type="entry name" value="2,3-DIKETO-L-GULONATE TRAP TRANSPORTER SMALL PERMEASE PROTEIN YIAM"/>
    <property type="match status" value="1"/>
</dbReference>
<keyword evidence="7 9" id="KW-0472">Membrane</keyword>
<reference evidence="11 12" key="1">
    <citation type="submission" date="2021-06" db="EMBL/GenBank/DDBJ databases">
        <title>50 bacteria genomes isolated from Dapeng, Shenzhen, China.</title>
        <authorList>
            <person name="Zheng W."/>
            <person name="Yu S."/>
            <person name="Huang Y."/>
        </authorList>
    </citation>
    <scope>NUCLEOTIDE SEQUENCE [LARGE SCALE GENOMIC DNA]</scope>
    <source>
        <strain evidence="11 12">DP1N14-2</strain>
    </source>
</reference>
<dbReference type="PANTHER" id="PTHR35011:SF2">
    <property type="entry name" value="2,3-DIKETO-L-GULONATE TRAP TRANSPORTER SMALL PERMEASE PROTEIN YIAM"/>
    <property type="match status" value="1"/>
</dbReference>
<dbReference type="Pfam" id="PF04290">
    <property type="entry name" value="DctQ"/>
    <property type="match status" value="1"/>
</dbReference>
<dbReference type="InterPro" id="IPR007387">
    <property type="entry name" value="TRAP_DctQ"/>
</dbReference>
<evidence type="ECO:0000256" key="8">
    <source>
        <dbReference type="ARBA" id="ARBA00038436"/>
    </source>
</evidence>
<keyword evidence="12" id="KW-1185">Reference proteome</keyword>
<keyword evidence="4 9" id="KW-0997">Cell inner membrane</keyword>
<dbReference type="InterPro" id="IPR055348">
    <property type="entry name" value="DctQ"/>
</dbReference>
<evidence type="ECO:0000313" key="11">
    <source>
        <dbReference type="EMBL" id="MBY6141569.1"/>
    </source>
</evidence>
<evidence type="ECO:0000256" key="6">
    <source>
        <dbReference type="ARBA" id="ARBA00022989"/>
    </source>
</evidence>
<evidence type="ECO:0000313" key="12">
    <source>
        <dbReference type="Proteomes" id="UP000766629"/>
    </source>
</evidence>
<evidence type="ECO:0000256" key="5">
    <source>
        <dbReference type="ARBA" id="ARBA00022692"/>
    </source>
</evidence>